<accession>A0AAV5GPU8</accession>
<sequence>MRPRAPAASAYPSPAMEPAQLAPPAKRRRTSHEHAAAAAQPPLPVSTAPPSPASPPLSSVSSLAQFAAEMVAWLWFAPPELDSANSEPAGTAGPARRGESPAISKLQVRPSDRFLRFCQEVLSTTQVSHSVVLLALLFISRLKQRNPINGAPGSEYRLAVTGLMLANKVLDDNTYTAQTWSQVSSLELKPLVAGEAEFLRGLDWSLHVTKRDFEAWRKLLEGHVTARKARLGRASVSGGTSRRHAPSKRARDSVVEADLRGLGIGFEGEVPMPSSLRVPSHGDADAVVEGGRRVRRRLDAPASTTATPISSFASYTMAPSSAPHPLNSAPLPQYPQLGSTPTTEAPRKSLEVSPTALAFHKRNSGYRASAPHMHGSKRSAEDAFAASESFVAPAIPAHVHPQVQPPAYMTRSYSANAAALTGSLAQSYIPQAAASTPPPPLYLHPAHGVTPIPFAQSSSPLHSRPSSSSSAASGIPPPPFLPYPFQAHFSAPTGFQALTDAFSPRYDPEQHRRMQQGNLSLGYYSLAAGQGLGHLRQTLPPPLVAGPYPAPYGAVPHHLPPPAYHNAYAAPTLPYAPHYPSSLSASTSPLSGPAAWDSHSAYPTPTPPLSMPQYGGTPMFPSASAQGSLAHSGPRRTSGGQQQSRPASSPTGLTGTGAGGARSAAVPPLYSPFAPPPIQPQHRAYGSYPPLPHAPPPQHSSFANAGAPGVWWQG</sequence>
<feature type="compositionally biased region" description="Pro residues" evidence="1">
    <location>
        <begin position="41"/>
        <end position="55"/>
    </location>
</feature>
<name>A0AAV5GPU8_9BASI</name>
<evidence type="ECO:0000313" key="3">
    <source>
        <dbReference type="Proteomes" id="UP001342314"/>
    </source>
</evidence>
<dbReference type="GO" id="GO:0019901">
    <property type="term" value="F:protein kinase binding"/>
    <property type="evidence" value="ECO:0007669"/>
    <property type="project" value="InterPro"/>
</dbReference>
<dbReference type="CDD" id="cd20557">
    <property type="entry name" value="CYCLIN_ScPCL1-like"/>
    <property type="match status" value="1"/>
</dbReference>
<dbReference type="InterPro" id="IPR013922">
    <property type="entry name" value="Cyclin_PHO80-like"/>
</dbReference>
<dbReference type="AlphaFoldDB" id="A0AAV5GPU8"/>
<dbReference type="GO" id="GO:0000307">
    <property type="term" value="C:cyclin-dependent protein kinase holoenzyme complex"/>
    <property type="evidence" value="ECO:0007669"/>
    <property type="project" value="TreeGrafter"/>
</dbReference>
<comment type="caution">
    <text evidence="2">The sequence shown here is derived from an EMBL/GenBank/DDBJ whole genome shotgun (WGS) entry which is preliminary data.</text>
</comment>
<feature type="compositionally biased region" description="Pro residues" evidence="1">
    <location>
        <begin position="669"/>
        <end position="679"/>
    </location>
</feature>
<dbReference type="PANTHER" id="PTHR15615">
    <property type="match status" value="1"/>
</dbReference>
<dbReference type="EMBL" id="BQKY01000011">
    <property type="protein sequence ID" value="GJN92529.1"/>
    <property type="molecule type" value="Genomic_DNA"/>
</dbReference>
<keyword evidence="3" id="KW-1185">Reference proteome</keyword>
<dbReference type="SUPFAM" id="SSF47954">
    <property type="entry name" value="Cyclin-like"/>
    <property type="match status" value="1"/>
</dbReference>
<dbReference type="GO" id="GO:0005634">
    <property type="term" value="C:nucleus"/>
    <property type="evidence" value="ECO:0007669"/>
    <property type="project" value="TreeGrafter"/>
</dbReference>
<gene>
    <name evidence="2" type="ORF">Rhopal_005559-T1</name>
</gene>
<feature type="compositionally biased region" description="Low complexity" evidence="1">
    <location>
        <begin position="582"/>
        <end position="595"/>
    </location>
</feature>
<evidence type="ECO:0000313" key="2">
    <source>
        <dbReference type="EMBL" id="GJN92529.1"/>
    </source>
</evidence>
<dbReference type="Gene3D" id="1.10.472.10">
    <property type="entry name" value="Cyclin-like"/>
    <property type="match status" value="1"/>
</dbReference>
<proteinExistence type="predicted"/>
<feature type="compositionally biased region" description="Low complexity" evidence="1">
    <location>
        <begin position="1"/>
        <end position="19"/>
    </location>
</feature>
<evidence type="ECO:0008006" key="4">
    <source>
        <dbReference type="Google" id="ProtNLM"/>
    </source>
</evidence>
<feature type="compositionally biased region" description="Pro residues" evidence="1">
    <location>
        <begin position="689"/>
        <end position="698"/>
    </location>
</feature>
<organism evidence="2 3">
    <name type="scientific">Rhodotorula paludigena</name>
    <dbReference type="NCBI Taxonomy" id="86838"/>
    <lineage>
        <taxon>Eukaryota</taxon>
        <taxon>Fungi</taxon>
        <taxon>Dikarya</taxon>
        <taxon>Basidiomycota</taxon>
        <taxon>Pucciniomycotina</taxon>
        <taxon>Microbotryomycetes</taxon>
        <taxon>Sporidiobolales</taxon>
        <taxon>Sporidiobolaceae</taxon>
        <taxon>Rhodotorula</taxon>
    </lineage>
</organism>
<feature type="region of interest" description="Disordered" evidence="1">
    <location>
        <begin position="318"/>
        <end position="346"/>
    </location>
</feature>
<feature type="region of interest" description="Disordered" evidence="1">
    <location>
        <begin position="231"/>
        <end position="253"/>
    </location>
</feature>
<dbReference type="Proteomes" id="UP001342314">
    <property type="component" value="Unassembled WGS sequence"/>
</dbReference>
<dbReference type="InterPro" id="IPR036915">
    <property type="entry name" value="Cyclin-like_sf"/>
</dbReference>
<feature type="region of interest" description="Disordered" evidence="1">
    <location>
        <begin position="1"/>
        <end position="59"/>
    </location>
</feature>
<protein>
    <recommendedName>
        <fullName evidence="4">Cyclin N-terminal domain-containing protein</fullName>
    </recommendedName>
</protein>
<reference evidence="2 3" key="1">
    <citation type="submission" date="2021-12" db="EMBL/GenBank/DDBJ databases">
        <title>High titer production of polyol ester of fatty acids by Rhodotorula paludigena BS15 towards product separation-free biomass refinery.</title>
        <authorList>
            <person name="Mano J."/>
            <person name="Ono H."/>
            <person name="Tanaka T."/>
            <person name="Naito K."/>
            <person name="Sushida H."/>
            <person name="Ike M."/>
            <person name="Tokuyasu K."/>
            <person name="Kitaoka M."/>
        </authorList>
    </citation>
    <scope>NUCLEOTIDE SEQUENCE [LARGE SCALE GENOMIC DNA]</scope>
    <source>
        <strain evidence="2 3">BS15</strain>
    </source>
</reference>
<feature type="region of interest" description="Disordered" evidence="1">
    <location>
        <begin position="453"/>
        <end position="474"/>
    </location>
</feature>
<dbReference type="GO" id="GO:0016538">
    <property type="term" value="F:cyclin-dependent protein serine/threonine kinase regulator activity"/>
    <property type="evidence" value="ECO:0007669"/>
    <property type="project" value="TreeGrafter"/>
</dbReference>
<dbReference type="Pfam" id="PF08613">
    <property type="entry name" value="Cyclin"/>
    <property type="match status" value="1"/>
</dbReference>
<evidence type="ECO:0000256" key="1">
    <source>
        <dbReference type="SAM" id="MobiDB-lite"/>
    </source>
</evidence>
<feature type="compositionally biased region" description="Low complexity" evidence="1">
    <location>
        <begin position="455"/>
        <end position="474"/>
    </location>
</feature>
<dbReference type="PANTHER" id="PTHR15615:SF27">
    <property type="entry name" value="PHO85 CYCLIN CLG1"/>
    <property type="match status" value="1"/>
</dbReference>
<feature type="region of interest" description="Disordered" evidence="1">
    <location>
        <begin position="582"/>
        <end position="714"/>
    </location>
</feature>
<feature type="region of interest" description="Disordered" evidence="1">
    <location>
        <begin position="84"/>
        <end position="103"/>
    </location>
</feature>